<name>I4AG69_BERLS</name>
<evidence type="ECO:0000313" key="1">
    <source>
        <dbReference type="EMBL" id="AFM02954.1"/>
    </source>
</evidence>
<evidence type="ECO:0000313" key="2">
    <source>
        <dbReference type="Proteomes" id="UP000006054"/>
    </source>
</evidence>
<dbReference type="OrthoDB" id="1350056at2"/>
<organism evidence="1 2">
    <name type="scientific">Bernardetia litoralis (strain ATCC 23117 / DSM 6794 / NBRC 15988 / NCIMB 1366 / Fx l1 / Sio-4)</name>
    <name type="common">Flexibacter litoralis</name>
    <dbReference type="NCBI Taxonomy" id="880071"/>
    <lineage>
        <taxon>Bacteria</taxon>
        <taxon>Pseudomonadati</taxon>
        <taxon>Bacteroidota</taxon>
        <taxon>Cytophagia</taxon>
        <taxon>Cytophagales</taxon>
        <taxon>Bernardetiaceae</taxon>
        <taxon>Bernardetia</taxon>
    </lineage>
</organism>
<dbReference type="EMBL" id="CP003345">
    <property type="protein sequence ID" value="AFM02954.1"/>
    <property type="molecule type" value="Genomic_DNA"/>
</dbReference>
<keyword evidence="2" id="KW-1185">Reference proteome</keyword>
<dbReference type="STRING" id="880071.Fleli_0478"/>
<dbReference type="HOGENOM" id="CLU_2537617_0_0_10"/>
<protein>
    <submittedName>
        <fullName evidence="1">Uncharacterized protein</fullName>
    </submittedName>
</protein>
<sequence length="83" mass="9700">MNNHFFQARNVLFIRDYEFSDGSRTAKNEGKLSIILEEEEEYTWIIQVLTISQQKVLDDKVNHGCTNSKDGLFLCTVLMRVEE</sequence>
<reference evidence="2" key="1">
    <citation type="submission" date="2012-06" db="EMBL/GenBank/DDBJ databases">
        <title>The complete genome of Flexibacter litoralis DSM 6794.</title>
        <authorList>
            <person name="Lucas S."/>
            <person name="Copeland A."/>
            <person name="Lapidus A."/>
            <person name="Glavina del Rio T."/>
            <person name="Dalin E."/>
            <person name="Tice H."/>
            <person name="Bruce D."/>
            <person name="Goodwin L."/>
            <person name="Pitluck S."/>
            <person name="Peters L."/>
            <person name="Ovchinnikova G."/>
            <person name="Lu M."/>
            <person name="Kyrpides N."/>
            <person name="Mavromatis K."/>
            <person name="Ivanova N."/>
            <person name="Brettin T."/>
            <person name="Detter J.C."/>
            <person name="Han C."/>
            <person name="Larimer F."/>
            <person name="Land M."/>
            <person name="Hauser L."/>
            <person name="Markowitz V."/>
            <person name="Cheng J.-F."/>
            <person name="Hugenholtz P."/>
            <person name="Woyke T."/>
            <person name="Wu D."/>
            <person name="Spring S."/>
            <person name="Lang E."/>
            <person name="Kopitz M."/>
            <person name="Brambilla E."/>
            <person name="Klenk H.-P."/>
            <person name="Eisen J.A."/>
        </authorList>
    </citation>
    <scope>NUCLEOTIDE SEQUENCE [LARGE SCALE GENOMIC DNA]</scope>
    <source>
        <strain evidence="2">ATCC 23117 / DSM 6794 / NBRC 15988 / NCIMB 1366 / Sio-4</strain>
    </source>
</reference>
<dbReference type="AlphaFoldDB" id="I4AG69"/>
<dbReference type="Proteomes" id="UP000006054">
    <property type="component" value="Chromosome"/>
</dbReference>
<dbReference type="KEGG" id="fli:Fleli_0478"/>
<gene>
    <name evidence="1" type="ordered locus">Fleli_0478</name>
</gene>
<accession>I4AG69</accession>
<dbReference type="RefSeq" id="WP_014796414.1">
    <property type="nucleotide sequence ID" value="NC_018018.1"/>
</dbReference>
<proteinExistence type="predicted"/>